<feature type="region of interest" description="Disordered" evidence="1">
    <location>
        <begin position="135"/>
        <end position="165"/>
    </location>
</feature>
<feature type="compositionally biased region" description="Polar residues" evidence="1">
    <location>
        <begin position="89"/>
        <end position="101"/>
    </location>
</feature>
<name>A0A9N8H7B7_9STRA</name>
<organism evidence="2 3">
    <name type="scientific">Seminavis robusta</name>
    <dbReference type="NCBI Taxonomy" id="568900"/>
    <lineage>
        <taxon>Eukaryota</taxon>
        <taxon>Sar</taxon>
        <taxon>Stramenopiles</taxon>
        <taxon>Ochrophyta</taxon>
        <taxon>Bacillariophyta</taxon>
        <taxon>Bacillariophyceae</taxon>
        <taxon>Bacillariophycidae</taxon>
        <taxon>Naviculales</taxon>
        <taxon>Naviculaceae</taxon>
        <taxon>Seminavis</taxon>
    </lineage>
</organism>
<feature type="compositionally biased region" description="Basic residues" evidence="1">
    <location>
        <begin position="42"/>
        <end position="51"/>
    </location>
</feature>
<dbReference type="Proteomes" id="UP001153069">
    <property type="component" value="Unassembled WGS sequence"/>
</dbReference>
<feature type="region of interest" description="Disordered" evidence="1">
    <location>
        <begin position="74"/>
        <end position="109"/>
    </location>
</feature>
<reference evidence="2" key="1">
    <citation type="submission" date="2020-06" db="EMBL/GenBank/DDBJ databases">
        <authorList>
            <consortium name="Plant Systems Biology data submission"/>
        </authorList>
    </citation>
    <scope>NUCLEOTIDE SEQUENCE</scope>
    <source>
        <strain evidence="2">D6</strain>
    </source>
</reference>
<gene>
    <name evidence="2" type="ORF">SEMRO_136_G064160.1</name>
</gene>
<sequence>MGVPTHIYVVFADNDDESIVSWQSRSSNHRRFQVSVELSSPRPRRGRRASKKSCDVAMTIPHRRASQKYLFSKTPQKEEGMIAPRRVHTATSADAKNSATSCEERRKKRRSIDAELLAFCTSQMDEVSFHGSDCARVYPRRSPHPGEDSCHDNDRPPRMPRRNSN</sequence>
<evidence type="ECO:0000313" key="2">
    <source>
        <dbReference type="EMBL" id="CAB9502437.1"/>
    </source>
</evidence>
<feature type="compositionally biased region" description="Basic and acidic residues" evidence="1">
    <location>
        <begin position="144"/>
        <end position="157"/>
    </location>
</feature>
<protein>
    <submittedName>
        <fullName evidence="2">Uncharacterized protein</fullName>
    </submittedName>
</protein>
<dbReference type="EMBL" id="CAICTM010000135">
    <property type="protein sequence ID" value="CAB9502437.1"/>
    <property type="molecule type" value="Genomic_DNA"/>
</dbReference>
<comment type="caution">
    <text evidence="2">The sequence shown here is derived from an EMBL/GenBank/DDBJ whole genome shotgun (WGS) entry which is preliminary data.</text>
</comment>
<feature type="region of interest" description="Disordered" evidence="1">
    <location>
        <begin position="33"/>
        <end position="54"/>
    </location>
</feature>
<keyword evidence="3" id="KW-1185">Reference proteome</keyword>
<evidence type="ECO:0000256" key="1">
    <source>
        <dbReference type="SAM" id="MobiDB-lite"/>
    </source>
</evidence>
<dbReference type="AlphaFoldDB" id="A0A9N8H7B7"/>
<proteinExistence type="predicted"/>
<accession>A0A9N8H7B7</accession>
<evidence type="ECO:0000313" key="3">
    <source>
        <dbReference type="Proteomes" id="UP001153069"/>
    </source>
</evidence>